<evidence type="ECO:0000256" key="10">
    <source>
        <dbReference type="SAM" id="Phobius"/>
    </source>
</evidence>
<dbReference type="PANTHER" id="PTHR38766">
    <property type="entry name" value="FLAGELLAR PROTEIN FLIO"/>
    <property type="match status" value="1"/>
</dbReference>
<keyword evidence="11" id="KW-0732">Signal</keyword>
<organism evidence="12 13">
    <name type="scientific">Candidatus Anaerobiospirillum pullistercoris</name>
    <dbReference type="NCBI Taxonomy" id="2838452"/>
    <lineage>
        <taxon>Bacteria</taxon>
        <taxon>Pseudomonadati</taxon>
        <taxon>Pseudomonadota</taxon>
        <taxon>Gammaproteobacteria</taxon>
        <taxon>Aeromonadales</taxon>
        <taxon>Succinivibrionaceae</taxon>
        <taxon>Anaerobiospirillum</taxon>
    </lineage>
</organism>
<keyword evidence="3" id="KW-1003">Cell membrane</keyword>
<feature type="compositionally biased region" description="Low complexity" evidence="9">
    <location>
        <begin position="297"/>
        <end position="319"/>
    </location>
</feature>
<dbReference type="AlphaFoldDB" id="A0A9D1WDB9"/>
<evidence type="ECO:0000256" key="9">
    <source>
        <dbReference type="SAM" id="MobiDB-lite"/>
    </source>
</evidence>
<evidence type="ECO:0000256" key="8">
    <source>
        <dbReference type="ARBA" id="ARBA00037937"/>
    </source>
</evidence>
<evidence type="ECO:0000256" key="3">
    <source>
        <dbReference type="ARBA" id="ARBA00022475"/>
    </source>
</evidence>
<feature type="compositionally biased region" description="Basic residues" evidence="9">
    <location>
        <begin position="456"/>
        <end position="474"/>
    </location>
</feature>
<feature type="region of interest" description="Disordered" evidence="9">
    <location>
        <begin position="297"/>
        <end position="327"/>
    </location>
</feature>
<comment type="caution">
    <text evidence="12">The sequence shown here is derived from an EMBL/GenBank/DDBJ whole genome shotgun (WGS) entry which is preliminary data.</text>
</comment>
<feature type="compositionally biased region" description="Polar residues" evidence="9">
    <location>
        <begin position="552"/>
        <end position="563"/>
    </location>
</feature>
<reference evidence="12" key="2">
    <citation type="submission" date="2021-04" db="EMBL/GenBank/DDBJ databases">
        <authorList>
            <person name="Gilroy R."/>
        </authorList>
    </citation>
    <scope>NUCLEOTIDE SEQUENCE</scope>
    <source>
        <strain evidence="12">USASDec5-558</strain>
    </source>
</reference>
<dbReference type="GO" id="GO:0044781">
    <property type="term" value="P:bacterial-type flagellum organization"/>
    <property type="evidence" value="ECO:0007669"/>
    <property type="project" value="InterPro"/>
</dbReference>
<keyword evidence="6 10" id="KW-0472">Membrane</keyword>
<protein>
    <submittedName>
        <fullName evidence="12">Flagellar biosynthetic protein FliO</fullName>
    </submittedName>
</protein>
<feature type="region of interest" description="Disordered" evidence="9">
    <location>
        <begin position="537"/>
        <end position="577"/>
    </location>
</feature>
<sequence>MHAPTAPEMRTYHFAPFLFLHRHVAGSALALLLALCSHSVWAAADADASASASATASAPATAGIAVKAPTPAPANTNQIDPNAAPTAPAASAAAETAPAAPALTSGQKLGTGTIKSSSSNHQGELASGGLNSADGIIKWLLSTIAVLGVIFAFAYFLKRSRFVQRGAGPIVLENQIALGPKERVVQVKVGERHLLLGVTSNSVNLICDLTALDAKNAAGAASVDAASAAAASVAPAASAAASAAAGNAPLMAGMNPAAPMPVQRKGLSPAMGADYAVYHQPSPYPYASYPYPPQAPQAPYAAHAPHDAQAPQAAQQGAPLAGGVGPNGVQFPAQAPVMPMPSPMSSPVLASLAGSAPIMQGMTAVEEEDEEPQFSRAGLPPLFPEDEPNYAKISPPQPQPPLMSAGQVPAGPVAAAPVAAAPAMATPAAVAPAAALASDGEDTSLALQQNAVSAKSSKRSGAVRRNRNSRKSTRRLSTGTVLGANITAPPDDSVLRARAARAQRDRHLAEIAQELEREQDPDSFAAMLAHSYKQNGAISEDSVGNRAEHSAPVTSGAQVSEVEQGSLAAPPTTVQGK</sequence>
<evidence type="ECO:0000313" key="13">
    <source>
        <dbReference type="Proteomes" id="UP000886829"/>
    </source>
</evidence>
<feature type="region of interest" description="Disordered" evidence="9">
    <location>
        <begin position="69"/>
        <end position="124"/>
    </location>
</feature>
<feature type="chain" id="PRO_5039313461" evidence="11">
    <location>
        <begin position="43"/>
        <end position="577"/>
    </location>
</feature>
<keyword evidence="7" id="KW-0975">Bacterial flagellum</keyword>
<gene>
    <name evidence="12" type="ORF">H9850_06575</name>
</gene>
<comment type="subcellular location">
    <subcellularLocation>
        <location evidence="1">Bacterial flagellum basal body</location>
    </subcellularLocation>
    <subcellularLocation>
        <location evidence="2">Cell membrane</location>
    </subcellularLocation>
</comment>
<evidence type="ECO:0000256" key="11">
    <source>
        <dbReference type="SAM" id="SignalP"/>
    </source>
</evidence>
<dbReference type="InterPro" id="IPR022781">
    <property type="entry name" value="Flagellar_biosynth_FliO"/>
</dbReference>
<evidence type="ECO:0000313" key="12">
    <source>
        <dbReference type="EMBL" id="HIX57119.1"/>
    </source>
</evidence>
<dbReference type="GO" id="GO:0005886">
    <property type="term" value="C:plasma membrane"/>
    <property type="evidence" value="ECO:0007669"/>
    <property type="project" value="UniProtKB-SubCell"/>
</dbReference>
<name>A0A9D1WDB9_9GAMM</name>
<feature type="region of interest" description="Disordered" evidence="9">
    <location>
        <begin position="450"/>
        <end position="493"/>
    </location>
</feature>
<dbReference type="PANTHER" id="PTHR38766:SF1">
    <property type="entry name" value="FLAGELLAR PROTEIN FLIO"/>
    <property type="match status" value="1"/>
</dbReference>
<evidence type="ECO:0000256" key="5">
    <source>
        <dbReference type="ARBA" id="ARBA00022989"/>
    </source>
</evidence>
<feature type="compositionally biased region" description="Low complexity" evidence="9">
    <location>
        <begin position="83"/>
        <end position="102"/>
    </location>
</feature>
<keyword evidence="12" id="KW-0969">Cilium</keyword>
<keyword evidence="5 10" id="KW-1133">Transmembrane helix</keyword>
<keyword evidence="12" id="KW-0966">Cell projection</keyword>
<evidence type="ECO:0000256" key="2">
    <source>
        <dbReference type="ARBA" id="ARBA00004236"/>
    </source>
</evidence>
<keyword evidence="12" id="KW-0282">Flagellum</keyword>
<dbReference type="GO" id="GO:0009425">
    <property type="term" value="C:bacterial-type flagellum basal body"/>
    <property type="evidence" value="ECO:0007669"/>
    <property type="project" value="UniProtKB-SubCell"/>
</dbReference>
<evidence type="ECO:0000256" key="4">
    <source>
        <dbReference type="ARBA" id="ARBA00022692"/>
    </source>
</evidence>
<feature type="compositionally biased region" description="Polar residues" evidence="9">
    <location>
        <begin position="104"/>
        <end position="122"/>
    </location>
</feature>
<dbReference type="Proteomes" id="UP000886829">
    <property type="component" value="Unassembled WGS sequence"/>
</dbReference>
<feature type="transmembrane region" description="Helical" evidence="10">
    <location>
        <begin position="136"/>
        <end position="157"/>
    </location>
</feature>
<feature type="signal peptide" evidence="11">
    <location>
        <begin position="1"/>
        <end position="42"/>
    </location>
</feature>
<reference evidence="12" key="1">
    <citation type="journal article" date="2021" name="PeerJ">
        <title>Extensive microbial diversity within the chicken gut microbiome revealed by metagenomics and culture.</title>
        <authorList>
            <person name="Gilroy R."/>
            <person name="Ravi A."/>
            <person name="Getino M."/>
            <person name="Pursley I."/>
            <person name="Horton D.L."/>
            <person name="Alikhan N.F."/>
            <person name="Baker D."/>
            <person name="Gharbi K."/>
            <person name="Hall N."/>
            <person name="Watson M."/>
            <person name="Adriaenssens E.M."/>
            <person name="Foster-Nyarko E."/>
            <person name="Jarju S."/>
            <person name="Secka A."/>
            <person name="Antonio M."/>
            <person name="Oren A."/>
            <person name="Chaudhuri R.R."/>
            <person name="La Ragione R."/>
            <person name="Hildebrand F."/>
            <person name="Pallen M.J."/>
        </authorList>
    </citation>
    <scope>NUCLEOTIDE SEQUENCE</scope>
    <source>
        <strain evidence="12">USASDec5-558</strain>
    </source>
</reference>
<dbReference type="InterPro" id="IPR052205">
    <property type="entry name" value="FliO/MopB"/>
</dbReference>
<evidence type="ECO:0000256" key="1">
    <source>
        <dbReference type="ARBA" id="ARBA00004117"/>
    </source>
</evidence>
<keyword evidence="4 10" id="KW-0812">Transmembrane</keyword>
<accession>A0A9D1WDB9</accession>
<dbReference type="EMBL" id="DXEV01000130">
    <property type="protein sequence ID" value="HIX57119.1"/>
    <property type="molecule type" value="Genomic_DNA"/>
</dbReference>
<dbReference type="Pfam" id="PF04347">
    <property type="entry name" value="FliO"/>
    <property type="match status" value="1"/>
</dbReference>
<proteinExistence type="inferred from homology"/>
<evidence type="ECO:0000256" key="6">
    <source>
        <dbReference type="ARBA" id="ARBA00023136"/>
    </source>
</evidence>
<evidence type="ECO:0000256" key="7">
    <source>
        <dbReference type="ARBA" id="ARBA00023143"/>
    </source>
</evidence>
<comment type="similarity">
    <text evidence="8">Belongs to the FliO/MopB family.</text>
</comment>